<dbReference type="AlphaFoldDB" id="A0A2P2PJV9"/>
<dbReference type="EMBL" id="GGEC01074540">
    <property type="protein sequence ID" value="MBX55024.1"/>
    <property type="molecule type" value="Transcribed_RNA"/>
</dbReference>
<evidence type="ECO:0000313" key="1">
    <source>
        <dbReference type="EMBL" id="MBX55024.1"/>
    </source>
</evidence>
<accession>A0A2P2PJV9</accession>
<organism evidence="1">
    <name type="scientific">Rhizophora mucronata</name>
    <name type="common">Asiatic mangrove</name>
    <dbReference type="NCBI Taxonomy" id="61149"/>
    <lineage>
        <taxon>Eukaryota</taxon>
        <taxon>Viridiplantae</taxon>
        <taxon>Streptophyta</taxon>
        <taxon>Embryophyta</taxon>
        <taxon>Tracheophyta</taxon>
        <taxon>Spermatophyta</taxon>
        <taxon>Magnoliopsida</taxon>
        <taxon>eudicotyledons</taxon>
        <taxon>Gunneridae</taxon>
        <taxon>Pentapetalae</taxon>
        <taxon>rosids</taxon>
        <taxon>fabids</taxon>
        <taxon>Malpighiales</taxon>
        <taxon>Rhizophoraceae</taxon>
        <taxon>Rhizophora</taxon>
    </lineage>
</organism>
<sequence>MLVIQLCKTFFTVNHKVYKQIKFLSQGTV</sequence>
<name>A0A2P2PJV9_RHIMU</name>
<proteinExistence type="predicted"/>
<protein>
    <submittedName>
        <fullName evidence="1">Uncharacterized protein</fullName>
    </submittedName>
</protein>
<reference evidence="1" key="1">
    <citation type="submission" date="2018-02" db="EMBL/GenBank/DDBJ databases">
        <title>Rhizophora mucronata_Transcriptome.</title>
        <authorList>
            <person name="Meera S.P."/>
            <person name="Sreeshan A."/>
            <person name="Augustine A."/>
        </authorList>
    </citation>
    <scope>NUCLEOTIDE SEQUENCE</scope>
    <source>
        <tissue evidence="1">Leaf</tissue>
    </source>
</reference>